<accession>A0A8S9KH70</accession>
<evidence type="ECO:0000313" key="1">
    <source>
        <dbReference type="EMBL" id="KAF2594630.1"/>
    </source>
</evidence>
<gene>
    <name evidence="1" type="ORF">F2Q70_00045098</name>
</gene>
<name>A0A8S9KH70_BRACR</name>
<proteinExistence type="predicted"/>
<sequence length="102" mass="11670">MLFFRAGSIWVAWFKEGVLKGDISNYWSRKTSQKLSWLANKLIKLRDLVFPWIKISMGNDSASRFMHATVSSLYTDGNWNIPPARTEAQVYNAICDQGVKVP</sequence>
<reference evidence="1" key="1">
    <citation type="submission" date="2019-12" db="EMBL/GenBank/DDBJ databases">
        <title>Genome sequencing and annotation of Brassica cretica.</title>
        <authorList>
            <person name="Studholme D.J."/>
            <person name="Sarris P.F."/>
        </authorList>
    </citation>
    <scope>NUCLEOTIDE SEQUENCE</scope>
    <source>
        <strain evidence="1">PFS-102/07</strain>
        <tissue evidence="1">Leaf</tissue>
    </source>
</reference>
<organism evidence="1">
    <name type="scientific">Brassica cretica</name>
    <name type="common">Mustard</name>
    <dbReference type="NCBI Taxonomy" id="69181"/>
    <lineage>
        <taxon>Eukaryota</taxon>
        <taxon>Viridiplantae</taxon>
        <taxon>Streptophyta</taxon>
        <taxon>Embryophyta</taxon>
        <taxon>Tracheophyta</taxon>
        <taxon>Spermatophyta</taxon>
        <taxon>Magnoliopsida</taxon>
        <taxon>eudicotyledons</taxon>
        <taxon>Gunneridae</taxon>
        <taxon>Pentapetalae</taxon>
        <taxon>rosids</taxon>
        <taxon>malvids</taxon>
        <taxon>Brassicales</taxon>
        <taxon>Brassicaceae</taxon>
        <taxon>Brassiceae</taxon>
        <taxon>Brassica</taxon>
    </lineage>
</organism>
<protein>
    <submittedName>
        <fullName evidence="1">Uncharacterized protein</fullName>
    </submittedName>
</protein>
<comment type="caution">
    <text evidence="1">The sequence shown here is derived from an EMBL/GenBank/DDBJ whole genome shotgun (WGS) entry which is preliminary data.</text>
</comment>
<dbReference type="EMBL" id="QGKY02000164">
    <property type="protein sequence ID" value="KAF2594630.1"/>
    <property type="molecule type" value="Genomic_DNA"/>
</dbReference>
<dbReference type="AlphaFoldDB" id="A0A8S9KH70"/>